<sequence length="360" mass="40192">MSCIDPYSLDFNQKNSVLVVEGFLTDDVVKPDTIKIQYSNFENEAIRIVPIASVKASVLNVDTNEETKLIEQPKGGFLPPKTFRINTQHKYILKFSLPNGQNYESAPEKITPTPAIAKVYDIFNAQSVLSEDGKKFLSANEVYLDTQDPTEQKNYYLWRYTHFERLGFCITCTKSQYSVQTGACTIPLANFNRTAYYDYQCAGDCFSIFKSKQVNVLSDVASNGQLIKGKLIAKIPTYSPTGCLIQIQQISISPEMYLYFKILEAQTQSNGGLADTPPAGIVGNIKNITTPSEKIVGYFGVVSIQKNNYWIDRKDAKSPYELILGHEISEENATADTSRPPFAPCTASSTRTPIKPDGWQ</sequence>
<proteinExistence type="predicted"/>
<evidence type="ECO:0000256" key="1">
    <source>
        <dbReference type="SAM" id="MobiDB-lite"/>
    </source>
</evidence>
<dbReference type="InterPro" id="IPR025345">
    <property type="entry name" value="DUF4249"/>
</dbReference>
<dbReference type="AlphaFoldDB" id="A0A316E072"/>
<keyword evidence="3" id="KW-1185">Reference proteome</keyword>
<dbReference type="EMBL" id="QGGO01000017">
    <property type="protein sequence ID" value="PWK23386.1"/>
    <property type="molecule type" value="Genomic_DNA"/>
</dbReference>
<protein>
    <submittedName>
        <fullName evidence="2">Uncharacterized protein DUF4249</fullName>
    </submittedName>
</protein>
<comment type="caution">
    <text evidence="2">The sequence shown here is derived from an EMBL/GenBank/DDBJ whole genome shotgun (WGS) entry which is preliminary data.</text>
</comment>
<evidence type="ECO:0000313" key="2">
    <source>
        <dbReference type="EMBL" id="PWK23386.1"/>
    </source>
</evidence>
<feature type="region of interest" description="Disordered" evidence="1">
    <location>
        <begin position="331"/>
        <end position="360"/>
    </location>
</feature>
<gene>
    <name evidence="2" type="ORF">LV89_03203</name>
</gene>
<dbReference type="Proteomes" id="UP000245489">
    <property type="component" value="Unassembled WGS sequence"/>
</dbReference>
<dbReference type="Pfam" id="PF14054">
    <property type="entry name" value="DUF4249"/>
    <property type="match status" value="1"/>
</dbReference>
<organism evidence="2 3">
    <name type="scientific">Arcicella aurantiaca</name>
    <dbReference type="NCBI Taxonomy" id="591202"/>
    <lineage>
        <taxon>Bacteria</taxon>
        <taxon>Pseudomonadati</taxon>
        <taxon>Bacteroidota</taxon>
        <taxon>Cytophagia</taxon>
        <taxon>Cytophagales</taxon>
        <taxon>Flectobacillaceae</taxon>
        <taxon>Arcicella</taxon>
    </lineage>
</organism>
<reference evidence="2 3" key="1">
    <citation type="submission" date="2018-05" db="EMBL/GenBank/DDBJ databases">
        <title>Genomic Encyclopedia of Archaeal and Bacterial Type Strains, Phase II (KMG-II): from individual species to whole genera.</title>
        <authorList>
            <person name="Goeker M."/>
        </authorList>
    </citation>
    <scope>NUCLEOTIDE SEQUENCE [LARGE SCALE GENOMIC DNA]</scope>
    <source>
        <strain evidence="2 3">DSM 22214</strain>
    </source>
</reference>
<name>A0A316E072_9BACT</name>
<accession>A0A316E072</accession>
<evidence type="ECO:0000313" key="3">
    <source>
        <dbReference type="Proteomes" id="UP000245489"/>
    </source>
</evidence>